<accession>A0AAE9XQU2</accession>
<sequence length="207" mass="23748">MMFKQLKTLVIVAAAGFAAACTPMFRSDVSTFHSNFAPSGQTIALTPMNPDRRDSLEFRQYANMIGLQLGRYGFRQAGDNEPDLIAGFDITINDGREKIETYPSASRSSFWYSRHYWGFWGPYDPFFDTRFHDELRATTVYRVELRVELRQKDGTMLYEGRAETETRSNNLPKLVPLLAEALFEEFPGPNGQTRHVKLDLTDRNDLN</sequence>
<evidence type="ECO:0000256" key="1">
    <source>
        <dbReference type="SAM" id="SignalP"/>
    </source>
</evidence>
<evidence type="ECO:0000259" key="2">
    <source>
        <dbReference type="Pfam" id="PF13590"/>
    </source>
</evidence>
<feature type="signal peptide" evidence="1">
    <location>
        <begin position="1"/>
        <end position="20"/>
    </location>
</feature>
<evidence type="ECO:0000313" key="3">
    <source>
        <dbReference type="EMBL" id="WCL54532.1"/>
    </source>
</evidence>
<keyword evidence="1" id="KW-0732">Signal</keyword>
<dbReference type="PROSITE" id="PS51257">
    <property type="entry name" value="PROKAR_LIPOPROTEIN"/>
    <property type="match status" value="1"/>
</dbReference>
<dbReference type="EMBL" id="CP116805">
    <property type="protein sequence ID" value="WCL54532.1"/>
    <property type="molecule type" value="Genomic_DNA"/>
</dbReference>
<dbReference type="AlphaFoldDB" id="A0AAE9XQU2"/>
<name>A0AAE9XQU2_9PROT</name>
<dbReference type="RefSeq" id="WP_289504251.1">
    <property type="nucleotide sequence ID" value="NZ_CP116805.1"/>
</dbReference>
<dbReference type="KEGG" id="gso:PH603_02015"/>
<evidence type="ECO:0000313" key="4">
    <source>
        <dbReference type="Proteomes" id="UP001217500"/>
    </source>
</evidence>
<keyword evidence="4" id="KW-1185">Reference proteome</keyword>
<gene>
    <name evidence="3" type="ORF">PH603_02015</name>
</gene>
<reference evidence="3" key="1">
    <citation type="submission" date="2023-01" db="EMBL/GenBank/DDBJ databases">
        <title>The genome sequence of Kordiimonadaceae bacterium 6D33.</title>
        <authorList>
            <person name="Liu Y."/>
        </authorList>
    </citation>
    <scope>NUCLEOTIDE SEQUENCE</scope>
    <source>
        <strain evidence="3">6D33</strain>
    </source>
</reference>
<feature type="domain" description="DUF4136" evidence="2">
    <location>
        <begin position="40"/>
        <end position="188"/>
    </location>
</feature>
<organism evidence="3 4">
    <name type="scientific">Gimibacter soli</name>
    <dbReference type="NCBI Taxonomy" id="3024400"/>
    <lineage>
        <taxon>Bacteria</taxon>
        <taxon>Pseudomonadati</taxon>
        <taxon>Pseudomonadota</taxon>
        <taxon>Alphaproteobacteria</taxon>
        <taxon>Kordiimonadales</taxon>
        <taxon>Temperatibacteraceae</taxon>
        <taxon>Gimibacter</taxon>
    </lineage>
</organism>
<feature type="chain" id="PRO_5042052670" evidence="1">
    <location>
        <begin position="21"/>
        <end position="207"/>
    </location>
</feature>
<protein>
    <submittedName>
        <fullName evidence="3">DUF4136 domain-containing protein</fullName>
    </submittedName>
</protein>
<proteinExistence type="predicted"/>
<dbReference type="Pfam" id="PF13590">
    <property type="entry name" value="DUF4136"/>
    <property type="match status" value="1"/>
</dbReference>
<dbReference type="Proteomes" id="UP001217500">
    <property type="component" value="Chromosome"/>
</dbReference>
<dbReference type="InterPro" id="IPR025411">
    <property type="entry name" value="DUF4136"/>
</dbReference>